<feature type="compositionally biased region" description="Low complexity" evidence="1">
    <location>
        <begin position="211"/>
        <end position="230"/>
    </location>
</feature>
<feature type="region of interest" description="Disordered" evidence="1">
    <location>
        <begin position="317"/>
        <end position="364"/>
    </location>
</feature>
<feature type="compositionally biased region" description="Low complexity" evidence="1">
    <location>
        <begin position="100"/>
        <end position="116"/>
    </location>
</feature>
<feature type="region of interest" description="Disordered" evidence="1">
    <location>
        <begin position="376"/>
        <end position="464"/>
    </location>
</feature>
<feature type="compositionally biased region" description="Pro residues" evidence="1">
    <location>
        <begin position="795"/>
        <end position="812"/>
    </location>
</feature>
<feature type="compositionally biased region" description="Low complexity" evidence="1">
    <location>
        <begin position="353"/>
        <end position="362"/>
    </location>
</feature>
<keyword evidence="4" id="KW-1185">Reference proteome</keyword>
<feature type="compositionally biased region" description="Low complexity" evidence="1">
    <location>
        <begin position="164"/>
        <end position="175"/>
    </location>
</feature>
<dbReference type="EMBL" id="NIDF01000006">
    <property type="protein sequence ID" value="TYJ58182.1"/>
    <property type="molecule type" value="Genomic_DNA"/>
</dbReference>
<sequence>MPPRRPTTADSNKKLPAVPLDALGLDLHGRGPYAGTSSCATGSGDENHRRSSRQQASSNTESISPITTTSTRSASRYPYTNQSSSTLTSGTQNYSTTTLTVPGSPSMSVTSSQTSVFHSEGPETPVSKRRVMFRPQASPSLRSEQTSTPGRCAPRDRSAPPTPSSGSGNSGNSGPVPLAKKRSSSQLLMGIGKGIGRVGSVMRRNTAEGTSSHGSFSAPGSAPGSAASTPMKGVNNTGTWRKRGKMPSMQEQVVFEGTGWESTDRNEGDSGIGRPFNVEHDLHVSPDLQDLPPAWLSSLKAQGLSESDLFLISAARKRQHTTPNHRVAGDDFLRAPHSAPVGPSNEPYAYGTSDSQSSRASSATGMLRKFSFEVDRPAMPTSHGGRLAAGDVFGGHPTTNPKRISRRIPSDSYPVSATESEVSESEYSHHQHRLPTTAPHTTSPSSRSRSGSDPNLLAAPTPRQTKRLSAQLRGFKDLPIGDAETARDGEWTKSILGMGFAWEEPKKYEESTTAEKAVQSADSSGVGKALNRRSKLSLAPKQSRPCTPESLPKKIARKPLPKEEHTPPSSASGTAREFEPASASTTTSFPRSPPPPPKRPDNGHRRGGSGFFGSASAMSSSGSGSGGHHTNASVSSREVYLQGPQLKEVVVIREESGERAVAIPRTSSESFGVHYSSPFKSRSSVELDLITPSTSDEISGLRAHGADDVEQVDTGYDVDYSSDDEEHEFESGFANQSGSAKKKRPKDKRQTFGLAPPPPGRDLPRLSIDRSPSLPQIGVSPLDVDASTFGKSPISPSPEPAVPGLPLSPPPSYSSLPLPKHLSAPHRNSTSSDSHGYPNRDSLQSTFSRYSRDSRTSLRSDRTSRTSHQSLKSWELGEVAHVRHVACKGMVPSYNVSSASLGDLIQNQAKRSPEINRLGNTGVERLDEESEYGESEDGARDALDALGQAAQRIVQC</sequence>
<evidence type="ECO:0000256" key="1">
    <source>
        <dbReference type="SAM" id="MobiDB-lite"/>
    </source>
</evidence>
<feature type="region of interest" description="Disordered" evidence="1">
    <location>
        <begin position="697"/>
        <end position="870"/>
    </location>
</feature>
<feature type="region of interest" description="Disordered" evidence="1">
    <location>
        <begin position="517"/>
        <end position="641"/>
    </location>
</feature>
<feature type="region of interest" description="Disordered" evidence="1">
    <location>
        <begin position="1"/>
        <end position="278"/>
    </location>
</feature>
<feature type="compositionally biased region" description="Low complexity" evidence="1">
    <location>
        <begin position="435"/>
        <end position="454"/>
    </location>
</feature>
<feature type="compositionally biased region" description="Polar residues" evidence="1">
    <location>
        <begin position="137"/>
        <end position="149"/>
    </location>
</feature>
<evidence type="ECO:0000259" key="2">
    <source>
        <dbReference type="PROSITE" id="PS50108"/>
    </source>
</evidence>
<proteinExistence type="predicted"/>
<feature type="compositionally biased region" description="Basic and acidic residues" evidence="1">
    <location>
        <begin position="850"/>
        <end position="864"/>
    </location>
</feature>
<dbReference type="Gene3D" id="3.90.810.10">
    <property type="entry name" value="CRIB domain"/>
    <property type="match status" value="1"/>
</dbReference>
<protein>
    <recommendedName>
        <fullName evidence="2">CRIB domain-containing protein</fullName>
    </recommendedName>
</protein>
<feature type="compositionally biased region" description="Low complexity" evidence="1">
    <location>
        <begin position="57"/>
        <end position="80"/>
    </location>
</feature>
<reference evidence="3 4" key="1">
    <citation type="submission" date="2017-05" db="EMBL/GenBank/DDBJ databases">
        <title>The Genome Sequence of Tsuchiyaea wingfieldii DSM 27421.</title>
        <authorList>
            <person name="Cuomo C."/>
            <person name="Passer A."/>
            <person name="Billmyre B."/>
            <person name="Heitman J."/>
        </authorList>
    </citation>
    <scope>NUCLEOTIDE SEQUENCE [LARGE SCALE GENOMIC DNA]</scope>
    <source>
        <strain evidence="3 4">DSM 27421</strain>
    </source>
</reference>
<dbReference type="PROSITE" id="PS50108">
    <property type="entry name" value="CRIB"/>
    <property type="match status" value="1"/>
</dbReference>
<name>A0A5D3B5C8_9TREE</name>
<feature type="compositionally biased region" description="Polar residues" evidence="1">
    <location>
        <begin position="81"/>
        <end position="99"/>
    </location>
</feature>
<evidence type="ECO:0000313" key="4">
    <source>
        <dbReference type="Proteomes" id="UP000322245"/>
    </source>
</evidence>
<feature type="domain" description="CRIB" evidence="2">
    <location>
        <begin position="272"/>
        <end position="285"/>
    </location>
</feature>
<accession>A0A5D3B5C8</accession>
<dbReference type="Proteomes" id="UP000322245">
    <property type="component" value="Unassembled WGS sequence"/>
</dbReference>
<feature type="compositionally biased region" description="Low complexity" evidence="1">
    <location>
        <begin position="813"/>
        <end position="822"/>
    </location>
</feature>
<gene>
    <name evidence="3" type="ORF">B9479_001006</name>
</gene>
<dbReference type="InterPro" id="IPR000095">
    <property type="entry name" value="CRIB_dom"/>
</dbReference>
<comment type="caution">
    <text evidence="3">The sequence shown here is derived from an EMBL/GenBank/DDBJ whole genome shotgun (WGS) entry which is preliminary data.</text>
</comment>
<dbReference type="InterPro" id="IPR036936">
    <property type="entry name" value="CRIB_dom_sf"/>
</dbReference>
<evidence type="ECO:0000313" key="3">
    <source>
        <dbReference type="EMBL" id="TYJ58182.1"/>
    </source>
</evidence>
<feature type="compositionally biased region" description="Low complexity" evidence="1">
    <location>
        <begin position="612"/>
        <end position="622"/>
    </location>
</feature>
<feature type="compositionally biased region" description="Low complexity" evidence="1">
    <location>
        <begin position="580"/>
        <end position="590"/>
    </location>
</feature>
<dbReference type="AlphaFoldDB" id="A0A5D3B5C8"/>
<organism evidence="3 4">
    <name type="scientific">Cryptococcus floricola</name>
    <dbReference type="NCBI Taxonomy" id="2591691"/>
    <lineage>
        <taxon>Eukaryota</taxon>
        <taxon>Fungi</taxon>
        <taxon>Dikarya</taxon>
        <taxon>Basidiomycota</taxon>
        <taxon>Agaricomycotina</taxon>
        <taxon>Tremellomycetes</taxon>
        <taxon>Tremellales</taxon>
        <taxon>Cryptococcaceae</taxon>
        <taxon>Cryptococcus</taxon>
    </lineage>
</organism>